<evidence type="ECO:0000313" key="2">
    <source>
        <dbReference type="Proteomes" id="UP000031807"/>
    </source>
</evidence>
<dbReference type="OrthoDB" id="23631at10239"/>
<name>A0A0B4SJS9_9CAUD</name>
<protein>
    <submittedName>
        <fullName evidence="1">Putative tail assembly protein 1</fullName>
    </submittedName>
</protein>
<reference evidence="1 2" key="1">
    <citation type="submission" date="2014-10" db="EMBL/GenBank/DDBJ databases">
        <title>Characterization of phage pPM_01 specific to Proteus mirabilis.</title>
        <authorList>
            <person name="Wirjon I.A."/>
            <person name="Mat Arip Y."/>
        </authorList>
    </citation>
    <scope>NUCLEOTIDE SEQUENCE [LARGE SCALE GENOMIC DNA]</scope>
</reference>
<evidence type="ECO:0000313" key="1">
    <source>
        <dbReference type="EMBL" id="AJA41293.1"/>
    </source>
</evidence>
<gene>
    <name evidence="1" type="ORF">pPM01_0044</name>
</gene>
<accession>A0A0B4SJS9</accession>
<sequence>MGIEWALAAMVASLLISIALTPKPASAKPPTFDDSNIPQIEDGTPQTVYFGECWTGDWQVLGYGDMRTSKIKASQAKK</sequence>
<dbReference type="EMBL" id="KP063118">
    <property type="protein sequence ID" value="AJA41293.1"/>
    <property type="molecule type" value="Genomic_DNA"/>
</dbReference>
<dbReference type="Proteomes" id="UP000031807">
    <property type="component" value="Segment"/>
</dbReference>
<organism evidence="1 2">
    <name type="scientific">Proteus phage pPM_01</name>
    <dbReference type="NCBI Taxonomy" id="1567485"/>
    <lineage>
        <taxon>Viruses</taxon>
        <taxon>Duplodnaviria</taxon>
        <taxon>Heunggongvirae</taxon>
        <taxon>Uroviricota</taxon>
        <taxon>Caudoviricetes</taxon>
        <taxon>Casjensviridae</taxon>
        <taxon>Lavrentievavirus</taxon>
        <taxon>Lavrentievavirus pPM01</taxon>
    </lineage>
</organism>
<proteinExistence type="predicted"/>
<dbReference type="RefSeq" id="YP_009199657.1">
    <property type="nucleotide sequence ID" value="NC_028812.1"/>
</dbReference>
<dbReference type="KEGG" id="vg:26626768"/>
<keyword evidence="2" id="KW-1185">Reference proteome</keyword>
<dbReference type="GeneID" id="26626768"/>